<name>J0JSJ7_HELPX</name>
<accession>J0JSJ7</accession>
<dbReference type="GO" id="GO:0003677">
    <property type="term" value="F:DNA binding"/>
    <property type="evidence" value="ECO:0007669"/>
    <property type="project" value="UniProtKB-KW"/>
</dbReference>
<evidence type="ECO:0000259" key="2">
    <source>
        <dbReference type="Pfam" id="PF07282"/>
    </source>
</evidence>
<dbReference type="PATRIC" id="fig|992034.3.peg.1699"/>
<keyword evidence="1 3" id="KW-0238">DNA-binding</keyword>
<sequence>MTKRAKLKNVKQKSGLNQSILNASFYQIISFLDYKQQHNGKLLVKVPPQYTSKTCHCCGNINHKLKLNHRQYWCLECGYREHRDINAANNILSKGLSLFGVGNIHADFKEQSLSC</sequence>
<evidence type="ECO:0000256" key="1">
    <source>
        <dbReference type="ARBA" id="ARBA00023125"/>
    </source>
</evidence>
<dbReference type="Pfam" id="PF07282">
    <property type="entry name" value="Cas12f1-like_TNB"/>
    <property type="match status" value="1"/>
</dbReference>
<organism evidence="3 4">
    <name type="scientific">Helicobacter pylori Hp A-9</name>
    <dbReference type="NCBI Taxonomy" id="992034"/>
    <lineage>
        <taxon>Bacteria</taxon>
        <taxon>Pseudomonadati</taxon>
        <taxon>Campylobacterota</taxon>
        <taxon>Epsilonproteobacteria</taxon>
        <taxon>Campylobacterales</taxon>
        <taxon>Helicobacteraceae</taxon>
        <taxon>Helicobacter</taxon>
    </lineage>
</organism>
<dbReference type="Proteomes" id="UP000005483">
    <property type="component" value="Unassembled WGS sequence"/>
</dbReference>
<reference evidence="3 4" key="1">
    <citation type="submission" date="2012-04" db="EMBL/GenBank/DDBJ databases">
        <title>Genome sequence of Helicobacter pylori Hp A-9.</title>
        <authorList>
            <person name="Blanchard T.G."/>
            <person name="Czinn S.J."/>
            <person name="McCracken C."/>
            <person name="Abolude K."/>
            <person name="Maroo A."/>
            <person name="Santana-Cruz I."/>
            <person name="Tallon L.J."/>
            <person name="Ficke F.W.F."/>
        </authorList>
    </citation>
    <scope>NUCLEOTIDE SEQUENCE [LARGE SCALE GENOMIC DNA]</scope>
    <source>
        <strain evidence="3 4">Hp A-9</strain>
    </source>
</reference>
<dbReference type="EMBL" id="AKOC01000016">
    <property type="protein sequence ID" value="EJB41092.1"/>
    <property type="molecule type" value="Genomic_DNA"/>
</dbReference>
<dbReference type="AlphaFoldDB" id="J0JSJ7"/>
<dbReference type="InterPro" id="IPR010095">
    <property type="entry name" value="Cas12f1-like_TNB"/>
</dbReference>
<dbReference type="NCBIfam" id="NF040570">
    <property type="entry name" value="guided_TnpB"/>
    <property type="match status" value="1"/>
</dbReference>
<proteinExistence type="predicted"/>
<evidence type="ECO:0000313" key="4">
    <source>
        <dbReference type="Proteomes" id="UP000005483"/>
    </source>
</evidence>
<feature type="domain" description="Cas12f1-like TNB" evidence="2">
    <location>
        <begin position="25"/>
        <end position="91"/>
    </location>
</feature>
<comment type="caution">
    <text evidence="3">The sequence shown here is derived from an EMBL/GenBank/DDBJ whole genome shotgun (WGS) entry which is preliminary data.</text>
</comment>
<protein>
    <submittedName>
        <fullName evidence="3">Putative transposase DNA-binding domain protein</fullName>
    </submittedName>
</protein>
<evidence type="ECO:0000313" key="3">
    <source>
        <dbReference type="EMBL" id="EJB41092.1"/>
    </source>
</evidence>
<gene>
    <name evidence="3" type="ORF">HPHPA9_1763</name>
</gene>